<keyword evidence="8" id="KW-0395">Inflammatory response</keyword>
<keyword evidence="11" id="KW-1185">Reference proteome</keyword>
<evidence type="ECO:0000256" key="1">
    <source>
        <dbReference type="ARBA" id="ARBA00004613"/>
    </source>
</evidence>
<evidence type="ECO:0000256" key="5">
    <source>
        <dbReference type="ARBA" id="ARBA00022525"/>
    </source>
</evidence>
<evidence type="ECO:0000256" key="4">
    <source>
        <dbReference type="ARBA" id="ARBA00022514"/>
    </source>
</evidence>
<dbReference type="Proteomes" id="UP000504632">
    <property type="component" value="Chromosome 5"/>
</dbReference>
<evidence type="ECO:0000256" key="3">
    <source>
        <dbReference type="ARBA" id="ARBA00022500"/>
    </source>
</evidence>
<dbReference type="GO" id="GO:0006955">
    <property type="term" value="P:immune response"/>
    <property type="evidence" value="ECO:0007669"/>
    <property type="project" value="InterPro"/>
</dbReference>
<evidence type="ECO:0000313" key="11">
    <source>
        <dbReference type="Proteomes" id="UP000504632"/>
    </source>
</evidence>
<dbReference type="Pfam" id="PF00048">
    <property type="entry name" value="IL8"/>
    <property type="match status" value="1"/>
</dbReference>
<organism evidence="11 12">
    <name type="scientific">Chanos chanos</name>
    <name type="common">Milkfish</name>
    <name type="synonym">Mugil chanos</name>
    <dbReference type="NCBI Taxonomy" id="29144"/>
    <lineage>
        <taxon>Eukaryota</taxon>
        <taxon>Metazoa</taxon>
        <taxon>Chordata</taxon>
        <taxon>Craniata</taxon>
        <taxon>Vertebrata</taxon>
        <taxon>Euteleostomi</taxon>
        <taxon>Actinopterygii</taxon>
        <taxon>Neopterygii</taxon>
        <taxon>Teleostei</taxon>
        <taxon>Ostariophysi</taxon>
        <taxon>Gonorynchiformes</taxon>
        <taxon>Chanidae</taxon>
        <taxon>Chanos</taxon>
    </lineage>
</organism>
<evidence type="ECO:0000256" key="9">
    <source>
        <dbReference type="RuleBase" id="RU361150"/>
    </source>
</evidence>
<dbReference type="Gene3D" id="2.40.50.40">
    <property type="match status" value="1"/>
</dbReference>
<dbReference type="GO" id="GO:0006954">
    <property type="term" value="P:inflammatory response"/>
    <property type="evidence" value="ECO:0007669"/>
    <property type="project" value="UniProtKB-KW"/>
</dbReference>
<feature type="signal peptide" evidence="9">
    <location>
        <begin position="1"/>
        <end position="26"/>
    </location>
</feature>
<evidence type="ECO:0000256" key="8">
    <source>
        <dbReference type="ARBA" id="ARBA00023198"/>
    </source>
</evidence>
<dbReference type="SMART" id="SM00199">
    <property type="entry name" value="SCY"/>
    <property type="match status" value="1"/>
</dbReference>
<keyword evidence="6 9" id="KW-0732">Signal</keyword>
<evidence type="ECO:0000313" key="12">
    <source>
        <dbReference type="RefSeq" id="XP_030629028.1"/>
    </source>
</evidence>
<dbReference type="InterPro" id="IPR039809">
    <property type="entry name" value="Chemokine_b/g/d"/>
</dbReference>
<dbReference type="OrthoDB" id="8870994at2759"/>
<dbReference type="InterPro" id="IPR000827">
    <property type="entry name" value="Chemokine_CC_CS"/>
</dbReference>
<keyword evidence="5 9" id="KW-0964">Secreted</keyword>
<evidence type="ECO:0000256" key="7">
    <source>
        <dbReference type="ARBA" id="ARBA00023157"/>
    </source>
</evidence>
<keyword evidence="3 9" id="KW-0145">Chemotaxis</keyword>
<feature type="domain" description="Chemokine interleukin-8-like" evidence="10">
    <location>
        <begin position="26"/>
        <end position="86"/>
    </location>
</feature>
<reference evidence="12" key="1">
    <citation type="submission" date="2025-08" db="UniProtKB">
        <authorList>
            <consortium name="RefSeq"/>
        </authorList>
    </citation>
    <scope>IDENTIFICATION</scope>
</reference>
<dbReference type="SUPFAM" id="SSF54117">
    <property type="entry name" value="Interleukin 8-like chemokines"/>
    <property type="match status" value="1"/>
</dbReference>
<evidence type="ECO:0000256" key="2">
    <source>
        <dbReference type="ARBA" id="ARBA00010868"/>
    </source>
</evidence>
<dbReference type="PANTHER" id="PTHR12015:SF190">
    <property type="entry name" value="C-C MOTIF CHEMOKINE"/>
    <property type="match status" value="1"/>
</dbReference>
<evidence type="ECO:0000256" key="6">
    <source>
        <dbReference type="ARBA" id="ARBA00022729"/>
    </source>
</evidence>
<keyword evidence="7" id="KW-1015">Disulfide bond</keyword>
<dbReference type="InterPro" id="IPR001811">
    <property type="entry name" value="Chemokine_IL8-like_dom"/>
</dbReference>
<keyword evidence="4 9" id="KW-0202">Cytokine</keyword>
<proteinExistence type="inferred from homology"/>
<accession>A0A6J2VB62</accession>
<name>A0A6J2VB62_CHACN</name>
<dbReference type="InterPro" id="IPR036048">
    <property type="entry name" value="Interleukin_8-like_sf"/>
</dbReference>
<dbReference type="PROSITE" id="PS00472">
    <property type="entry name" value="SMALL_CYTOKINES_CC"/>
    <property type="match status" value="1"/>
</dbReference>
<dbReference type="RefSeq" id="XP_030629028.1">
    <property type="nucleotide sequence ID" value="XM_030773168.1"/>
</dbReference>
<dbReference type="CTD" id="100192217"/>
<dbReference type="GO" id="GO:0008009">
    <property type="term" value="F:chemokine activity"/>
    <property type="evidence" value="ECO:0007669"/>
    <property type="project" value="InterPro"/>
</dbReference>
<evidence type="ECO:0000259" key="10">
    <source>
        <dbReference type="SMART" id="SM00199"/>
    </source>
</evidence>
<dbReference type="FunFam" id="2.40.50.40:FF:000012">
    <property type="entry name" value="C-C motif chemokine"/>
    <property type="match status" value="1"/>
</dbReference>
<comment type="similarity">
    <text evidence="2 9">Belongs to the intercrine beta (chemokine CC) family.</text>
</comment>
<gene>
    <name evidence="12" type="primary">ccl20a.3</name>
</gene>
<protein>
    <recommendedName>
        <fullName evidence="9">C-C motif chemokine</fullName>
    </recommendedName>
</protein>
<dbReference type="PANTHER" id="PTHR12015">
    <property type="entry name" value="SMALL INDUCIBLE CYTOKINE A"/>
    <property type="match status" value="1"/>
</dbReference>
<dbReference type="AlphaFoldDB" id="A0A6J2VB62"/>
<comment type="subcellular location">
    <subcellularLocation>
        <location evidence="1 9">Secreted</location>
    </subcellularLocation>
</comment>
<feature type="chain" id="PRO_5027164095" description="C-C motif chemokine" evidence="9">
    <location>
        <begin position="27"/>
        <end position="101"/>
    </location>
</feature>
<sequence>MAHISAPALVFCLILSVCLFSQQASALACCRKYSRGELPIGLIRGYSIQTLRKICNIDAIIFHTPGGKNVCADPAKPWVMDRIRILRERVQALKNKKLQSQ</sequence>
<dbReference type="GeneID" id="115811108"/>
<dbReference type="GO" id="GO:0005615">
    <property type="term" value="C:extracellular space"/>
    <property type="evidence" value="ECO:0007669"/>
    <property type="project" value="UniProtKB-KW"/>
</dbReference>